<dbReference type="SUPFAM" id="SSF48452">
    <property type="entry name" value="TPR-like"/>
    <property type="match status" value="1"/>
</dbReference>
<keyword evidence="5" id="KW-0998">Cell outer membrane</keyword>
<evidence type="ECO:0000259" key="7">
    <source>
        <dbReference type="Pfam" id="PF07980"/>
    </source>
</evidence>
<dbReference type="Pfam" id="PF07980">
    <property type="entry name" value="SusD_RagB"/>
    <property type="match status" value="1"/>
</dbReference>
<dbReference type="CDD" id="cd08977">
    <property type="entry name" value="SusD"/>
    <property type="match status" value="1"/>
</dbReference>
<dbReference type="Gene3D" id="1.25.40.390">
    <property type="match status" value="1"/>
</dbReference>
<gene>
    <name evidence="9" type="ORF">CRP01_03800</name>
</gene>
<dbReference type="InterPro" id="IPR033985">
    <property type="entry name" value="SusD-like_N"/>
</dbReference>
<comment type="subcellular location">
    <subcellularLocation>
        <location evidence="1">Cell outer membrane</location>
    </subcellularLocation>
</comment>
<accession>A0A2D0NHN1</accession>
<feature type="signal peptide" evidence="6">
    <location>
        <begin position="1"/>
        <end position="18"/>
    </location>
</feature>
<evidence type="ECO:0000259" key="8">
    <source>
        <dbReference type="Pfam" id="PF14322"/>
    </source>
</evidence>
<feature type="chain" id="PRO_5012090347" description="RagB/SusD family nutrient uptake outer membrane protein" evidence="6">
    <location>
        <begin position="19"/>
        <end position="525"/>
    </location>
</feature>
<dbReference type="InterPro" id="IPR012944">
    <property type="entry name" value="SusD_RagB_dom"/>
</dbReference>
<evidence type="ECO:0000313" key="9">
    <source>
        <dbReference type="EMBL" id="PHN07886.1"/>
    </source>
</evidence>
<dbReference type="Pfam" id="PF14322">
    <property type="entry name" value="SusD-like_3"/>
    <property type="match status" value="1"/>
</dbReference>
<dbReference type="InterPro" id="IPR011990">
    <property type="entry name" value="TPR-like_helical_dom_sf"/>
</dbReference>
<organism evidence="9 10">
    <name type="scientific">Flavilitoribacter nigricans (strain ATCC 23147 / DSM 23189 / NBRC 102662 / NCIMB 1420 / SS-2)</name>
    <name type="common">Lewinella nigricans</name>
    <dbReference type="NCBI Taxonomy" id="1122177"/>
    <lineage>
        <taxon>Bacteria</taxon>
        <taxon>Pseudomonadati</taxon>
        <taxon>Bacteroidota</taxon>
        <taxon>Saprospiria</taxon>
        <taxon>Saprospirales</taxon>
        <taxon>Lewinellaceae</taxon>
        <taxon>Flavilitoribacter</taxon>
    </lineage>
</organism>
<evidence type="ECO:0000256" key="2">
    <source>
        <dbReference type="ARBA" id="ARBA00006275"/>
    </source>
</evidence>
<dbReference type="Proteomes" id="UP000223913">
    <property type="component" value="Unassembled WGS sequence"/>
</dbReference>
<dbReference type="EMBL" id="PDUD01000004">
    <property type="protein sequence ID" value="PHN07886.1"/>
    <property type="molecule type" value="Genomic_DNA"/>
</dbReference>
<protein>
    <recommendedName>
        <fullName evidence="11">RagB/SusD family nutrient uptake outer membrane protein</fullName>
    </recommendedName>
</protein>
<feature type="domain" description="RagB/SusD" evidence="7">
    <location>
        <begin position="320"/>
        <end position="522"/>
    </location>
</feature>
<keyword evidence="10" id="KW-1185">Reference proteome</keyword>
<evidence type="ECO:0000313" key="10">
    <source>
        <dbReference type="Proteomes" id="UP000223913"/>
    </source>
</evidence>
<dbReference type="GO" id="GO:0009279">
    <property type="term" value="C:cell outer membrane"/>
    <property type="evidence" value="ECO:0007669"/>
    <property type="project" value="UniProtKB-SubCell"/>
</dbReference>
<comment type="caution">
    <text evidence="9">The sequence shown here is derived from an EMBL/GenBank/DDBJ whole genome shotgun (WGS) entry which is preliminary data.</text>
</comment>
<sequence>MKKIIALFLLSASLFWGCTEMLDQTDPTGPTGEDFFATEDDLRQAVVAAYSGLSTPGSYHYDGAVGFEQFSDNIYNGSTSTDGRYGDWSNFNYDPRSGNILTVYQSFYRMINMSNQVIARGPEAEVSRAVLDQAIAEVTFLRGFAHFMLTQIWGDVPIVTELPADPSGFSPAPATAAEVYEQVIADLQFAEAGLAANPAEGGRVTSWTAKAMLAKVYLFGADELGRSEWYGLAESKAAEVINGGPYGLFNELPSPKGNLESIFQTYNKYGKEHIFSINHFNSGGNWSDGDVGGQFPMAMNPRQERSSNNMWGFGWAYIYEGIDDIWEDTDARKDFNIWFQGEPIIVNGDTTSYYNQNNQNRCCHRSNGMGYQKFWYQEKTKNVNGISTLDFPELRYAELLLIHAEADLLADGSLSAAGLSSLNAVRARAGLPELSAGEVTIELILEERRWELFGESKRWFDFVRKRNSMPNLFSTAFAGILAGDTDGDDNDIAAFNPDRHWKLPYPQVAVDRNDQLTQKPAWSGG</sequence>
<evidence type="ECO:0000256" key="4">
    <source>
        <dbReference type="ARBA" id="ARBA00023136"/>
    </source>
</evidence>
<keyword evidence="3 6" id="KW-0732">Signal</keyword>
<reference evidence="9 10" key="1">
    <citation type="submission" date="2017-10" db="EMBL/GenBank/DDBJ databases">
        <title>The draft genome sequence of Lewinella nigricans NBRC 102662.</title>
        <authorList>
            <person name="Wang K."/>
        </authorList>
    </citation>
    <scope>NUCLEOTIDE SEQUENCE [LARGE SCALE GENOMIC DNA]</scope>
    <source>
        <strain evidence="9 10">NBRC 102662</strain>
    </source>
</reference>
<comment type="similarity">
    <text evidence="2">Belongs to the SusD family.</text>
</comment>
<dbReference type="OrthoDB" id="5694214at2"/>
<evidence type="ECO:0000256" key="5">
    <source>
        <dbReference type="ARBA" id="ARBA00023237"/>
    </source>
</evidence>
<evidence type="ECO:0000256" key="3">
    <source>
        <dbReference type="ARBA" id="ARBA00022729"/>
    </source>
</evidence>
<evidence type="ECO:0000256" key="1">
    <source>
        <dbReference type="ARBA" id="ARBA00004442"/>
    </source>
</evidence>
<evidence type="ECO:0000256" key="6">
    <source>
        <dbReference type="SAM" id="SignalP"/>
    </source>
</evidence>
<keyword evidence="4" id="KW-0472">Membrane</keyword>
<dbReference type="AlphaFoldDB" id="A0A2D0NHN1"/>
<dbReference type="RefSeq" id="WP_099148675.1">
    <property type="nucleotide sequence ID" value="NZ_PDUD01000004.1"/>
</dbReference>
<name>A0A2D0NHN1_FLAN2</name>
<feature type="domain" description="SusD-like N-terminal" evidence="8">
    <location>
        <begin position="89"/>
        <end position="218"/>
    </location>
</feature>
<proteinExistence type="inferred from homology"/>
<evidence type="ECO:0008006" key="11">
    <source>
        <dbReference type="Google" id="ProtNLM"/>
    </source>
</evidence>